<proteinExistence type="predicted"/>
<dbReference type="EMBL" id="CAJVPV010032964">
    <property type="protein sequence ID" value="CAG8745994.1"/>
    <property type="molecule type" value="Genomic_DNA"/>
</dbReference>
<evidence type="ECO:0000313" key="2">
    <source>
        <dbReference type="EMBL" id="CAG8745994.1"/>
    </source>
</evidence>
<feature type="non-terminal residue" evidence="2">
    <location>
        <position position="48"/>
    </location>
</feature>
<organism evidence="2 3">
    <name type="scientific">Acaulospora morrowiae</name>
    <dbReference type="NCBI Taxonomy" id="94023"/>
    <lineage>
        <taxon>Eukaryota</taxon>
        <taxon>Fungi</taxon>
        <taxon>Fungi incertae sedis</taxon>
        <taxon>Mucoromycota</taxon>
        <taxon>Glomeromycotina</taxon>
        <taxon>Glomeromycetes</taxon>
        <taxon>Diversisporales</taxon>
        <taxon>Acaulosporaceae</taxon>
        <taxon>Acaulospora</taxon>
    </lineage>
</organism>
<feature type="region of interest" description="Disordered" evidence="1">
    <location>
        <begin position="1"/>
        <end position="25"/>
    </location>
</feature>
<comment type="caution">
    <text evidence="2">The sequence shown here is derived from an EMBL/GenBank/DDBJ whole genome shotgun (WGS) entry which is preliminary data.</text>
</comment>
<dbReference type="AlphaFoldDB" id="A0A9N9IQV3"/>
<sequence>MALPSDNSEIAEESSNMSGNKKLVSKDIAPSKGGILLVNLSKKRVATK</sequence>
<accession>A0A9N9IQV3</accession>
<dbReference type="Proteomes" id="UP000789342">
    <property type="component" value="Unassembled WGS sequence"/>
</dbReference>
<evidence type="ECO:0000256" key="1">
    <source>
        <dbReference type="SAM" id="MobiDB-lite"/>
    </source>
</evidence>
<protein>
    <submittedName>
        <fullName evidence="2">1414_t:CDS:1</fullName>
    </submittedName>
</protein>
<name>A0A9N9IQV3_9GLOM</name>
<gene>
    <name evidence="2" type="ORF">AMORRO_LOCUS15040</name>
</gene>
<feature type="compositionally biased region" description="Polar residues" evidence="1">
    <location>
        <begin position="1"/>
        <end position="19"/>
    </location>
</feature>
<evidence type="ECO:0000313" key="3">
    <source>
        <dbReference type="Proteomes" id="UP000789342"/>
    </source>
</evidence>
<reference evidence="2" key="1">
    <citation type="submission" date="2021-06" db="EMBL/GenBank/DDBJ databases">
        <authorList>
            <person name="Kallberg Y."/>
            <person name="Tangrot J."/>
            <person name="Rosling A."/>
        </authorList>
    </citation>
    <scope>NUCLEOTIDE SEQUENCE</scope>
    <source>
        <strain evidence="2">CL551</strain>
    </source>
</reference>
<keyword evidence="3" id="KW-1185">Reference proteome</keyword>